<evidence type="ECO:0000256" key="2">
    <source>
        <dbReference type="SAM" id="MobiDB-lite"/>
    </source>
</evidence>
<reference evidence="5" key="1">
    <citation type="journal article" date="2015" name="PLoS Genet.">
        <title>The dynamic genome and transcriptome of the human fungal pathogen Blastomyces and close relative Emmonsia.</title>
        <authorList>
            <person name="Munoz J.F."/>
            <person name="Gauthier G.M."/>
            <person name="Desjardins C.A."/>
            <person name="Gallo J.E."/>
            <person name="Holder J."/>
            <person name="Sullivan T.D."/>
            <person name="Marty A.J."/>
            <person name="Carmen J.C."/>
            <person name="Chen Z."/>
            <person name="Ding L."/>
            <person name="Gujja S."/>
            <person name="Magrini V."/>
            <person name="Misas E."/>
            <person name="Mitreva M."/>
            <person name="Priest M."/>
            <person name="Saif S."/>
            <person name="Whiston E.A."/>
            <person name="Young S."/>
            <person name="Zeng Q."/>
            <person name="Goldman W.E."/>
            <person name="Mardis E.R."/>
            <person name="Taylor J.W."/>
            <person name="McEwen J.G."/>
            <person name="Clay O.K."/>
            <person name="Klein B.S."/>
            <person name="Cuomo C.A."/>
        </authorList>
    </citation>
    <scope>NUCLEOTIDE SEQUENCE [LARGE SCALE GENOMIC DNA]</scope>
    <source>
        <strain evidence="5">SLH14081</strain>
    </source>
</reference>
<dbReference type="KEGG" id="bgh:BDBG_07301"/>
<feature type="region of interest" description="Disordered" evidence="2">
    <location>
        <begin position="1"/>
        <end position="158"/>
    </location>
</feature>
<dbReference type="InterPro" id="IPR000953">
    <property type="entry name" value="Chromo/chromo_shadow_dom"/>
</dbReference>
<evidence type="ECO:0000256" key="1">
    <source>
        <dbReference type="ARBA" id="ARBA00011353"/>
    </source>
</evidence>
<dbReference type="OrthoDB" id="4187800at2759"/>
<feature type="region of interest" description="Disordered" evidence="2">
    <location>
        <begin position="209"/>
        <end position="301"/>
    </location>
</feature>
<comment type="subunit">
    <text evidence="1">Component of the NuA4 histone acetyltransferase complex.</text>
</comment>
<accession>A0A179UV18</accession>
<protein>
    <recommendedName>
        <fullName evidence="3">Chromo domain-containing protein</fullName>
    </recommendedName>
</protein>
<dbReference type="InterPro" id="IPR016197">
    <property type="entry name" value="Chromo-like_dom_sf"/>
</dbReference>
<feature type="domain" description="Chromo" evidence="3">
    <location>
        <begin position="307"/>
        <end position="366"/>
    </location>
</feature>
<evidence type="ECO:0000313" key="5">
    <source>
        <dbReference type="Proteomes" id="UP000002038"/>
    </source>
</evidence>
<feature type="compositionally biased region" description="Polar residues" evidence="2">
    <location>
        <begin position="420"/>
        <end position="432"/>
    </location>
</feature>
<dbReference type="GeneID" id="8502648"/>
<organism evidence="4 5">
    <name type="scientific">Blastomyces gilchristii (strain SLH14081)</name>
    <name type="common">Blastomyces dermatitidis</name>
    <dbReference type="NCBI Taxonomy" id="559298"/>
    <lineage>
        <taxon>Eukaryota</taxon>
        <taxon>Fungi</taxon>
        <taxon>Dikarya</taxon>
        <taxon>Ascomycota</taxon>
        <taxon>Pezizomycotina</taxon>
        <taxon>Eurotiomycetes</taxon>
        <taxon>Eurotiomycetidae</taxon>
        <taxon>Onygenales</taxon>
        <taxon>Ajellomycetaceae</taxon>
        <taxon>Blastomyces</taxon>
    </lineage>
</organism>
<dbReference type="Gene3D" id="2.40.50.40">
    <property type="match status" value="1"/>
</dbReference>
<dbReference type="VEuPathDB" id="FungiDB:BDBG_07301"/>
<dbReference type="SUPFAM" id="SSF54160">
    <property type="entry name" value="Chromo domain-like"/>
    <property type="match status" value="1"/>
</dbReference>
<gene>
    <name evidence="4" type="ORF">BDBG_07301</name>
</gene>
<dbReference type="PROSITE" id="PS50013">
    <property type="entry name" value="CHROMO_2"/>
    <property type="match status" value="1"/>
</dbReference>
<dbReference type="EMBL" id="GG657465">
    <property type="protein sequence ID" value="OAT11884.1"/>
    <property type="molecule type" value="Genomic_DNA"/>
</dbReference>
<dbReference type="AlphaFoldDB" id="A0A179UV18"/>
<sequence length="460" mass="49562">MEELFPLSLYKSAGFSPPKSTDRRARIKVSPKPKSESKAMPAVTMDKIQFYQPPNPMSATELQGPNLPAISTPPKPPARRPNPTADAFTSLLCPSQQLRHPLPPRLFPSVTPPISSHPAGQRSQPPETPENDFDRILEGLSSSDGSQPLGGDGRNADEHLTILSGSNLSGFASDRLGMPVEADTAAESATEAGLRACRLGGHGPIVVDGSMEIGHGGEPTSESAGGQTSPPPLPAREAPTDQGDELDGMADDGGASLTPREVPETPPPLTMGEVGTSARAPHDSVSPHPGGRPQISAGHAGATQEEWLVKRILDSRIRVRKGKPPRLEYRVAWRPTWQPRSDLIPGCEELVKEFHAEWKDERPSLTTLTGHMRFKQKRGSRRDGGRKIVKSIDIRISAETPSLFSPVIEVLKEFTAMQNANHGARRSSSTASDVKGGGNTSRRDEIMEIHSQALEMIEIL</sequence>
<name>A0A179UV18_BLAGS</name>
<feature type="region of interest" description="Disordered" evidence="2">
    <location>
        <begin position="420"/>
        <end position="445"/>
    </location>
</feature>
<keyword evidence="5" id="KW-1185">Reference proteome</keyword>
<dbReference type="CDD" id="cd00024">
    <property type="entry name" value="CD_CSD"/>
    <property type="match status" value="1"/>
</dbReference>
<proteinExistence type="predicted"/>
<evidence type="ECO:0000313" key="4">
    <source>
        <dbReference type="EMBL" id="OAT11884.1"/>
    </source>
</evidence>
<feature type="compositionally biased region" description="Pro residues" evidence="2">
    <location>
        <begin position="71"/>
        <end position="80"/>
    </location>
</feature>
<dbReference type="Proteomes" id="UP000002038">
    <property type="component" value="Unassembled WGS sequence"/>
</dbReference>
<dbReference type="GO" id="GO:0006338">
    <property type="term" value="P:chromatin remodeling"/>
    <property type="evidence" value="ECO:0007669"/>
    <property type="project" value="UniProtKB-ARBA"/>
</dbReference>
<dbReference type="RefSeq" id="XP_031580096.1">
    <property type="nucleotide sequence ID" value="XM_031723031.1"/>
</dbReference>
<evidence type="ECO:0000259" key="3">
    <source>
        <dbReference type="PROSITE" id="PS50013"/>
    </source>
</evidence>